<evidence type="ECO:0000313" key="13">
    <source>
        <dbReference type="Proteomes" id="UP001152320"/>
    </source>
</evidence>
<dbReference type="GO" id="GO:0005739">
    <property type="term" value="C:mitochondrion"/>
    <property type="evidence" value="ECO:0007669"/>
    <property type="project" value="UniProtKB-SubCell"/>
</dbReference>
<dbReference type="CDD" id="cd03702">
    <property type="entry name" value="IF2_mtIF2_II"/>
    <property type="match status" value="1"/>
</dbReference>
<dbReference type="PANTHER" id="PTHR43381">
    <property type="entry name" value="TRANSLATION INITIATION FACTOR IF-2-RELATED"/>
    <property type="match status" value="1"/>
</dbReference>
<dbReference type="FunFam" id="2.40.30.10:FF:000007">
    <property type="entry name" value="Translation initiation factor IF-2"/>
    <property type="match status" value="1"/>
</dbReference>
<protein>
    <recommendedName>
        <fullName evidence="10">Translation initiation factor IF-2, mitochondrial</fullName>
    </recommendedName>
</protein>
<dbReference type="InterPro" id="IPR009000">
    <property type="entry name" value="Transl_B-barrel_sf"/>
</dbReference>
<dbReference type="GO" id="GO:0005525">
    <property type="term" value="F:GTP binding"/>
    <property type="evidence" value="ECO:0007669"/>
    <property type="project" value="UniProtKB-KW"/>
</dbReference>
<dbReference type="EMBL" id="JAIZAY010000003">
    <property type="protein sequence ID" value="KAJ8045942.1"/>
    <property type="molecule type" value="Genomic_DNA"/>
</dbReference>
<dbReference type="InterPro" id="IPR015760">
    <property type="entry name" value="TIF_IF2"/>
</dbReference>
<evidence type="ECO:0000256" key="9">
    <source>
        <dbReference type="ARBA" id="ARBA00025162"/>
    </source>
</evidence>
<dbReference type="Pfam" id="PF22042">
    <property type="entry name" value="EF-G_D2"/>
    <property type="match status" value="1"/>
</dbReference>
<organism evidence="12 13">
    <name type="scientific">Holothuria leucospilota</name>
    <name type="common">Black long sea cucumber</name>
    <name type="synonym">Mertensiothuria leucospilota</name>
    <dbReference type="NCBI Taxonomy" id="206669"/>
    <lineage>
        <taxon>Eukaryota</taxon>
        <taxon>Metazoa</taxon>
        <taxon>Echinodermata</taxon>
        <taxon>Eleutherozoa</taxon>
        <taxon>Echinozoa</taxon>
        <taxon>Holothuroidea</taxon>
        <taxon>Aspidochirotacea</taxon>
        <taxon>Aspidochirotida</taxon>
        <taxon>Holothuriidae</taxon>
        <taxon>Holothuria</taxon>
    </lineage>
</organism>
<dbReference type="FunFam" id="3.40.50.300:FF:000019">
    <property type="entry name" value="Translation initiation factor IF-2"/>
    <property type="match status" value="1"/>
</dbReference>
<evidence type="ECO:0000259" key="11">
    <source>
        <dbReference type="PROSITE" id="PS51722"/>
    </source>
</evidence>
<dbReference type="Gene3D" id="3.40.50.300">
    <property type="entry name" value="P-loop containing nucleotide triphosphate hydrolases"/>
    <property type="match status" value="1"/>
</dbReference>
<comment type="subcellular location">
    <subcellularLocation>
        <location evidence="1">Mitochondrion</location>
    </subcellularLocation>
</comment>
<dbReference type="GO" id="GO:0003743">
    <property type="term" value="F:translation initiation factor activity"/>
    <property type="evidence" value="ECO:0007669"/>
    <property type="project" value="UniProtKB-KW"/>
</dbReference>
<name>A0A9Q1HDW6_HOLLE</name>
<dbReference type="Pfam" id="PF00009">
    <property type="entry name" value="GTP_EFTU"/>
    <property type="match status" value="1"/>
</dbReference>
<sequence>MAVRQYRILNHIAKFLQGANAGTHFHTQQSRPFCSCQVFCHKIYLDSLCHRSSLTQRTNGWQYFTKFGSGICLMPVVFKRYASGKHPLKSNRSQTAKKKLQVQIKGSMSVKDLAAAAQIPEDSIYELILDRELDVKLEPHTVLKVSLIKSLLDELLIDYIVKKEKLIVPKLSKDVNRRPPPDPAETVPRPAVVTIMGHVDHGKTTLLDSLRKTSVVAQEAGGITQHIGAFQVQVQGKMITFLDTPGHAAFKAMRERGANVTDIVVLVVAADDGVMEQTKESIKYAQNADVPLIVAINKCDKADADPEFTKRDLLANDITLEEFGGNVQAVEISALKGLHLNDLTDAIITQAEIQELQGDPSGLVEAVVVESRVDKGKGSVATAIIQRGILKKGAVLVAGTVMCKVRSLFNERGQTLKLAGLSVPVEITGWKGTPSAGDVVLQVESEQRAREVLKWRMDTEKEEVMEEESIIVQKKAEEHKIQYKTNKEIEKKLNWREVKQKRAQERYSRTKENVKSGDPELNIVIKGDVDGSVEAILDVLSTYVSHQCKLEILKFGVGQISDKDVELAQNFEGIVYGFNVDVIPQALQYANEHQVPIKHHQIIYKLVEDVKEEIGARIPPKDVQEIVGEATVIQPFSISVGKKKIPVAGCRVNKGQLILNGLFKLVRNNKTLHEGPLDSLKHHKDDISEVRKDMECGVRFKEILDYQAGDTIICYEIKQVPQEVDWNLDF</sequence>
<dbReference type="SUPFAM" id="SSF52156">
    <property type="entry name" value="Initiation factor IF2/eIF5b, domain 3"/>
    <property type="match status" value="1"/>
</dbReference>
<evidence type="ECO:0000256" key="1">
    <source>
        <dbReference type="ARBA" id="ARBA00004173"/>
    </source>
</evidence>
<dbReference type="SUPFAM" id="SSF52540">
    <property type="entry name" value="P-loop containing nucleoside triphosphate hydrolases"/>
    <property type="match status" value="1"/>
</dbReference>
<keyword evidence="6" id="KW-0809">Transit peptide</keyword>
<evidence type="ECO:0000256" key="3">
    <source>
        <dbReference type="ARBA" id="ARBA00022540"/>
    </source>
</evidence>
<dbReference type="PROSITE" id="PS01176">
    <property type="entry name" value="IF2"/>
    <property type="match status" value="1"/>
</dbReference>
<keyword evidence="7" id="KW-0496">Mitochondrion</keyword>
<dbReference type="Gene3D" id="3.40.50.10050">
    <property type="entry name" value="Translation initiation factor IF- 2, domain 3"/>
    <property type="match status" value="1"/>
</dbReference>
<dbReference type="InterPro" id="IPR023115">
    <property type="entry name" value="TIF_IF2_dom3"/>
</dbReference>
<evidence type="ECO:0000256" key="2">
    <source>
        <dbReference type="ARBA" id="ARBA00007733"/>
    </source>
</evidence>
<evidence type="ECO:0000256" key="7">
    <source>
        <dbReference type="ARBA" id="ARBA00023128"/>
    </source>
</evidence>
<dbReference type="InterPro" id="IPR044145">
    <property type="entry name" value="IF2_II"/>
</dbReference>
<dbReference type="InterPro" id="IPR036925">
    <property type="entry name" value="TIF_IF2_dom3_sf"/>
</dbReference>
<keyword evidence="13" id="KW-1185">Reference proteome</keyword>
<dbReference type="InterPro" id="IPR005225">
    <property type="entry name" value="Small_GTP-bd"/>
</dbReference>
<keyword evidence="5" id="KW-0648">Protein biosynthesis</keyword>
<accession>A0A9Q1HDW6</accession>
<proteinExistence type="inferred from homology"/>
<evidence type="ECO:0000256" key="5">
    <source>
        <dbReference type="ARBA" id="ARBA00022917"/>
    </source>
</evidence>
<dbReference type="InterPro" id="IPR000178">
    <property type="entry name" value="TF_IF2_bacterial-like"/>
</dbReference>
<dbReference type="InterPro" id="IPR000795">
    <property type="entry name" value="T_Tr_GTP-bd_dom"/>
</dbReference>
<dbReference type="InterPro" id="IPR027417">
    <property type="entry name" value="P-loop_NTPase"/>
</dbReference>
<evidence type="ECO:0000256" key="8">
    <source>
        <dbReference type="ARBA" id="ARBA00023134"/>
    </source>
</evidence>
<dbReference type="AlphaFoldDB" id="A0A9Q1HDW6"/>
<dbReference type="Gene3D" id="2.40.30.10">
    <property type="entry name" value="Translation factors"/>
    <property type="match status" value="2"/>
</dbReference>
<evidence type="ECO:0000256" key="4">
    <source>
        <dbReference type="ARBA" id="ARBA00022741"/>
    </source>
</evidence>
<dbReference type="CDD" id="cd03692">
    <property type="entry name" value="mtIF2_IVc"/>
    <property type="match status" value="1"/>
</dbReference>
<comment type="function">
    <text evidence="9">One of the essential components for the initiation of protein synthesis. Protects formylmethionyl-tRNA from spontaneous hydrolysis and promotes its binding to the 30S ribosomal subunits. Also involved in the hydrolysis of GTP during the formation of the 70S ribosomal complex.</text>
</comment>
<comment type="caution">
    <text evidence="12">The sequence shown here is derived from an EMBL/GenBank/DDBJ whole genome shotgun (WGS) entry which is preliminary data.</text>
</comment>
<dbReference type="Proteomes" id="UP001152320">
    <property type="component" value="Chromosome 3"/>
</dbReference>
<dbReference type="PROSITE" id="PS51722">
    <property type="entry name" value="G_TR_2"/>
    <property type="match status" value="1"/>
</dbReference>
<gene>
    <name evidence="12" type="ORF">HOLleu_09064</name>
</gene>
<dbReference type="GO" id="GO:0003924">
    <property type="term" value="F:GTPase activity"/>
    <property type="evidence" value="ECO:0007669"/>
    <property type="project" value="InterPro"/>
</dbReference>
<dbReference type="SUPFAM" id="SSF50447">
    <property type="entry name" value="Translation proteins"/>
    <property type="match status" value="2"/>
</dbReference>
<dbReference type="HAMAP" id="MF_00100_B">
    <property type="entry name" value="IF_2_B"/>
    <property type="match status" value="1"/>
</dbReference>
<dbReference type="NCBIfam" id="TIGR00231">
    <property type="entry name" value="small_GTP"/>
    <property type="match status" value="1"/>
</dbReference>
<evidence type="ECO:0000313" key="12">
    <source>
        <dbReference type="EMBL" id="KAJ8045942.1"/>
    </source>
</evidence>
<comment type="similarity">
    <text evidence="2">Belongs to the TRAFAC class translation factor GTPase superfamily. Classic translation factor GTPase family. IF-2 subfamily.</text>
</comment>
<keyword evidence="4" id="KW-0547">Nucleotide-binding</keyword>
<evidence type="ECO:0000256" key="10">
    <source>
        <dbReference type="ARBA" id="ARBA00044200"/>
    </source>
</evidence>
<dbReference type="Pfam" id="PF11987">
    <property type="entry name" value="IF-2"/>
    <property type="match status" value="1"/>
</dbReference>
<keyword evidence="3 12" id="KW-0396">Initiation factor</keyword>
<dbReference type="FunFam" id="2.40.30.10:FF:000008">
    <property type="entry name" value="Translation initiation factor IF-2"/>
    <property type="match status" value="1"/>
</dbReference>
<dbReference type="CDD" id="cd01887">
    <property type="entry name" value="IF2_eIF5B"/>
    <property type="match status" value="1"/>
</dbReference>
<dbReference type="InterPro" id="IPR053905">
    <property type="entry name" value="EF-G-like_DII"/>
</dbReference>
<dbReference type="PANTHER" id="PTHR43381:SF20">
    <property type="entry name" value="TRANSLATION INITIATION FACTOR IF-2, MITOCHONDRIAL"/>
    <property type="match status" value="1"/>
</dbReference>
<keyword evidence="8" id="KW-0342">GTP-binding</keyword>
<reference evidence="12" key="1">
    <citation type="submission" date="2021-10" db="EMBL/GenBank/DDBJ databases">
        <title>Tropical sea cucumber genome reveals ecological adaptation and Cuvierian tubules defense mechanism.</title>
        <authorList>
            <person name="Chen T."/>
        </authorList>
    </citation>
    <scope>NUCLEOTIDE SEQUENCE</scope>
    <source>
        <strain evidence="12">Nanhai2018</strain>
        <tissue evidence="12">Muscle</tissue>
    </source>
</reference>
<feature type="domain" description="Tr-type G" evidence="11">
    <location>
        <begin position="188"/>
        <end position="355"/>
    </location>
</feature>
<evidence type="ECO:0000256" key="6">
    <source>
        <dbReference type="ARBA" id="ARBA00022946"/>
    </source>
</evidence>
<dbReference type="OrthoDB" id="361630at2759"/>
<dbReference type="FunFam" id="3.40.50.10050:FF:000001">
    <property type="entry name" value="Translation initiation factor IF-2"/>
    <property type="match status" value="1"/>
</dbReference>